<evidence type="ECO:0000313" key="2">
    <source>
        <dbReference type="Proteomes" id="UP000032458"/>
    </source>
</evidence>
<dbReference type="AlphaFoldDB" id="A0A0D7CHM5"/>
<dbReference type="Proteomes" id="UP000032458">
    <property type="component" value="Unassembled WGS sequence"/>
</dbReference>
<name>A0A0D7CHM5_9ACTN</name>
<evidence type="ECO:0000313" key="1">
    <source>
        <dbReference type="EMBL" id="KIZ15365.1"/>
    </source>
</evidence>
<protein>
    <submittedName>
        <fullName evidence="1">Uncharacterized protein</fullName>
    </submittedName>
</protein>
<keyword evidence="2" id="KW-1185">Reference proteome</keyword>
<gene>
    <name evidence="1" type="ORF">SNA_27825</name>
</gene>
<proteinExistence type="predicted"/>
<accession>A0A0D7CHM5</accession>
<dbReference type="EMBL" id="JRKI01000034">
    <property type="protein sequence ID" value="KIZ15365.1"/>
    <property type="molecule type" value="Genomic_DNA"/>
</dbReference>
<sequence length="90" mass="10434">MAKQTDVTVRLAKLQEVEQQPMREEFYPVVAGLLEEWDTLLATEKNNLLRKLLRRVALTGTGRGSESIDFHPVWEPNPWATNLKEEEHHP</sequence>
<reference evidence="1 2" key="1">
    <citation type="submission" date="2014-09" db="EMBL/GenBank/DDBJ databases">
        <title>Draft genome sequence of Streptomyces natalensis ATCC 27448, producer of the antifungal pimaricin.</title>
        <authorList>
            <person name="Mendes M.V."/>
            <person name="Beites T."/>
            <person name="Pires S."/>
            <person name="Santos C.L."/>
            <person name="Moradas-Ferreira P."/>
        </authorList>
    </citation>
    <scope>NUCLEOTIDE SEQUENCE [LARGE SCALE GENOMIC DNA]</scope>
    <source>
        <strain evidence="1 2">ATCC 27448</strain>
    </source>
</reference>
<organism evidence="1 2">
    <name type="scientific">Streptomyces natalensis ATCC 27448</name>
    <dbReference type="NCBI Taxonomy" id="1240678"/>
    <lineage>
        <taxon>Bacteria</taxon>
        <taxon>Bacillati</taxon>
        <taxon>Actinomycetota</taxon>
        <taxon>Actinomycetes</taxon>
        <taxon>Kitasatosporales</taxon>
        <taxon>Streptomycetaceae</taxon>
        <taxon>Streptomyces</taxon>
    </lineage>
</organism>
<dbReference type="PATRIC" id="fig|1240678.4.peg.5931"/>
<comment type="caution">
    <text evidence="1">The sequence shown here is derived from an EMBL/GenBank/DDBJ whole genome shotgun (WGS) entry which is preliminary data.</text>
</comment>